<feature type="compositionally biased region" description="Acidic residues" evidence="1">
    <location>
        <begin position="199"/>
        <end position="210"/>
    </location>
</feature>
<dbReference type="SUPFAM" id="SSF50630">
    <property type="entry name" value="Acid proteases"/>
    <property type="match status" value="1"/>
</dbReference>
<feature type="region of interest" description="Disordered" evidence="1">
    <location>
        <begin position="45"/>
        <end position="89"/>
    </location>
</feature>
<dbReference type="PROSITE" id="PS00141">
    <property type="entry name" value="ASP_PROTEASE"/>
    <property type="match status" value="1"/>
</dbReference>
<accession>A0A388JMF7</accession>
<evidence type="ECO:0000256" key="1">
    <source>
        <dbReference type="SAM" id="MobiDB-lite"/>
    </source>
</evidence>
<name>A0A388JMF7_CHABU</name>
<organism evidence="2 3">
    <name type="scientific">Chara braunii</name>
    <name type="common">Braun's stonewort</name>
    <dbReference type="NCBI Taxonomy" id="69332"/>
    <lineage>
        <taxon>Eukaryota</taxon>
        <taxon>Viridiplantae</taxon>
        <taxon>Streptophyta</taxon>
        <taxon>Charophyceae</taxon>
        <taxon>Charales</taxon>
        <taxon>Characeae</taxon>
        <taxon>Chara</taxon>
    </lineage>
</organism>
<feature type="region of interest" description="Disordered" evidence="1">
    <location>
        <begin position="130"/>
        <end position="246"/>
    </location>
</feature>
<feature type="compositionally biased region" description="Acidic residues" evidence="1">
    <location>
        <begin position="77"/>
        <end position="86"/>
    </location>
</feature>
<dbReference type="Gene3D" id="2.40.70.10">
    <property type="entry name" value="Acid Proteases"/>
    <property type="match status" value="1"/>
</dbReference>
<dbReference type="Gramene" id="GBG58996">
    <property type="protein sequence ID" value="GBG58996"/>
    <property type="gene ID" value="CBR_g24344"/>
</dbReference>
<sequence length="519" mass="58100">MDGNIYDQFGEAIDRRLGGVRVEAQRRAAVGPPPPAMFRLWQEKEEPPIGVEEVGSDEEVTQGLRGESKTEEAIIIESDDEDEEERTEPPSVLFEKMENLLDKMGRYQQKLVGLCEEVKGWRSNIPTVFLYDSSPESTPGRPGVNVVGSCPQSGMRGRPLTPQARLAQEARTRNQAKVSASQEPPRREPEPGRRKEAVEVEDDDDEEEEDERLRREEDQRAEQRARKKGTRGEAEPVIHDGPPKKKKYAVRLEEGFDVEKVIERLQEGHNDLMTLKEILASAPRLRAELKGRLSRRLVPNVHLGTILPKEAEWAESGTKMDWKCVACGTVELMVKGSKCAAMVDTGAEMNIIREADAIRFGLDIDRSDYGILHGASCKAVFCGTASNVLVEVGKVKVRACFFIMPDVDHEILLGRSFLSRTETMMFNNHDETLILLLCDPACGNYEIITCRNTGPRSIRNRPNPGSFTIEESEGERRRLWAELEAGERVEAFSLSLPDVGKAMDLVAAHEMADPDAIRP</sequence>
<gene>
    <name evidence="2" type="ORF">CBR_g24344</name>
</gene>
<feature type="compositionally biased region" description="Polar residues" evidence="1">
    <location>
        <begin position="173"/>
        <end position="182"/>
    </location>
</feature>
<evidence type="ECO:0000313" key="2">
    <source>
        <dbReference type="EMBL" id="GBG58996.1"/>
    </source>
</evidence>
<dbReference type="InterPro" id="IPR001969">
    <property type="entry name" value="Aspartic_peptidase_AS"/>
</dbReference>
<feature type="compositionally biased region" description="Basic and acidic residues" evidence="1">
    <location>
        <begin position="184"/>
        <end position="198"/>
    </location>
</feature>
<comment type="caution">
    <text evidence="2">The sequence shown here is derived from an EMBL/GenBank/DDBJ whole genome shotgun (WGS) entry which is preliminary data.</text>
</comment>
<dbReference type="InterPro" id="IPR021109">
    <property type="entry name" value="Peptidase_aspartic_dom_sf"/>
</dbReference>
<feature type="compositionally biased region" description="Basic and acidic residues" evidence="1">
    <location>
        <begin position="211"/>
        <end position="243"/>
    </location>
</feature>
<keyword evidence="3" id="KW-1185">Reference proteome</keyword>
<dbReference type="EMBL" id="BFEA01000002">
    <property type="protein sequence ID" value="GBG58996.1"/>
    <property type="molecule type" value="Genomic_DNA"/>
</dbReference>
<evidence type="ECO:0000313" key="3">
    <source>
        <dbReference type="Proteomes" id="UP000265515"/>
    </source>
</evidence>
<dbReference type="GO" id="GO:0004190">
    <property type="term" value="F:aspartic-type endopeptidase activity"/>
    <property type="evidence" value="ECO:0007669"/>
    <property type="project" value="InterPro"/>
</dbReference>
<reference evidence="2 3" key="1">
    <citation type="journal article" date="2018" name="Cell">
        <title>The Chara Genome: Secondary Complexity and Implications for Plant Terrestrialization.</title>
        <authorList>
            <person name="Nishiyama T."/>
            <person name="Sakayama H."/>
            <person name="Vries J.D."/>
            <person name="Buschmann H."/>
            <person name="Saint-Marcoux D."/>
            <person name="Ullrich K.K."/>
            <person name="Haas F.B."/>
            <person name="Vanderstraeten L."/>
            <person name="Becker D."/>
            <person name="Lang D."/>
            <person name="Vosolsobe S."/>
            <person name="Rombauts S."/>
            <person name="Wilhelmsson P.K.I."/>
            <person name="Janitza P."/>
            <person name="Kern R."/>
            <person name="Heyl A."/>
            <person name="Rumpler F."/>
            <person name="Villalobos L.I.A.C."/>
            <person name="Clay J.M."/>
            <person name="Skokan R."/>
            <person name="Toyoda A."/>
            <person name="Suzuki Y."/>
            <person name="Kagoshima H."/>
            <person name="Schijlen E."/>
            <person name="Tajeshwar N."/>
            <person name="Catarino B."/>
            <person name="Hetherington A.J."/>
            <person name="Saltykova A."/>
            <person name="Bonnot C."/>
            <person name="Breuninger H."/>
            <person name="Symeonidi A."/>
            <person name="Radhakrishnan G.V."/>
            <person name="Van Nieuwerburgh F."/>
            <person name="Deforce D."/>
            <person name="Chang C."/>
            <person name="Karol K.G."/>
            <person name="Hedrich R."/>
            <person name="Ulvskov P."/>
            <person name="Glockner G."/>
            <person name="Delwiche C.F."/>
            <person name="Petrasek J."/>
            <person name="Van de Peer Y."/>
            <person name="Friml J."/>
            <person name="Beilby M."/>
            <person name="Dolan L."/>
            <person name="Kohara Y."/>
            <person name="Sugano S."/>
            <person name="Fujiyama A."/>
            <person name="Delaux P.-M."/>
            <person name="Quint M."/>
            <person name="TheiBen G."/>
            <person name="Hagemann M."/>
            <person name="Harholt J."/>
            <person name="Dunand C."/>
            <person name="Zachgo S."/>
            <person name="Langdale J."/>
            <person name="Maumus F."/>
            <person name="Straeten D.V.D."/>
            <person name="Gould S.B."/>
            <person name="Rensing S.A."/>
        </authorList>
    </citation>
    <scope>NUCLEOTIDE SEQUENCE [LARGE SCALE GENOMIC DNA]</scope>
    <source>
        <strain evidence="2 3">S276</strain>
    </source>
</reference>
<dbReference type="AlphaFoldDB" id="A0A388JMF7"/>
<dbReference type="Pfam" id="PF13975">
    <property type="entry name" value="gag-asp_proteas"/>
    <property type="match status" value="1"/>
</dbReference>
<proteinExistence type="predicted"/>
<protein>
    <recommendedName>
        <fullName evidence="4">Peptidase A2 domain-containing protein</fullName>
    </recommendedName>
</protein>
<evidence type="ECO:0008006" key="4">
    <source>
        <dbReference type="Google" id="ProtNLM"/>
    </source>
</evidence>
<dbReference type="Proteomes" id="UP000265515">
    <property type="component" value="Unassembled WGS sequence"/>
</dbReference>
<dbReference type="CDD" id="cd00303">
    <property type="entry name" value="retropepsin_like"/>
    <property type="match status" value="1"/>
</dbReference>
<dbReference type="GO" id="GO:0006508">
    <property type="term" value="P:proteolysis"/>
    <property type="evidence" value="ECO:0007669"/>
    <property type="project" value="InterPro"/>
</dbReference>